<dbReference type="PANTHER" id="PTHR34072">
    <property type="entry name" value="ENZYMATIC POLYPROTEIN-RELATED"/>
    <property type="match status" value="1"/>
</dbReference>
<name>A0A3P7J9V8_STRVU</name>
<sequence>MTRMISTAPVLSQPDVDKARDSSKPFVIRTDASTYGSSAVLLQDGEDKGHCIPTLSRHKVWERRYYIMDLEAFAVVYAVSRLHMFLFPSDDGVNSAFQALMCQRALTWLLTHKAEEY</sequence>
<dbReference type="InterPro" id="IPR041577">
    <property type="entry name" value="RT_RNaseH_2"/>
</dbReference>
<proteinExistence type="predicted"/>
<dbReference type="Proteomes" id="UP000270094">
    <property type="component" value="Unassembled WGS sequence"/>
</dbReference>
<dbReference type="InterPro" id="IPR043502">
    <property type="entry name" value="DNA/RNA_pol_sf"/>
</dbReference>
<dbReference type="OrthoDB" id="5920491at2759"/>
<evidence type="ECO:0000259" key="2">
    <source>
        <dbReference type="Pfam" id="PF17919"/>
    </source>
</evidence>
<reference evidence="3 4" key="1">
    <citation type="submission" date="2018-11" db="EMBL/GenBank/DDBJ databases">
        <authorList>
            <consortium name="Pathogen Informatics"/>
        </authorList>
    </citation>
    <scope>NUCLEOTIDE SEQUENCE [LARGE SCALE GENOMIC DNA]</scope>
</reference>
<accession>A0A3P7J9V8</accession>
<dbReference type="AlphaFoldDB" id="A0A3P7J9V8"/>
<gene>
    <name evidence="3" type="ORF">SVUK_LOCUS12451</name>
</gene>
<evidence type="ECO:0000256" key="1">
    <source>
        <dbReference type="SAM" id="MobiDB-lite"/>
    </source>
</evidence>
<feature type="domain" description="Reverse transcriptase/retrotransposon-derived protein RNase H-like" evidence="2">
    <location>
        <begin position="3"/>
        <end position="87"/>
    </location>
</feature>
<keyword evidence="4" id="KW-1185">Reference proteome</keyword>
<evidence type="ECO:0000313" key="3">
    <source>
        <dbReference type="EMBL" id="VDM77453.1"/>
    </source>
</evidence>
<evidence type="ECO:0000313" key="4">
    <source>
        <dbReference type="Proteomes" id="UP000270094"/>
    </source>
</evidence>
<organism evidence="3 4">
    <name type="scientific">Strongylus vulgaris</name>
    <name type="common">Blood worm</name>
    <dbReference type="NCBI Taxonomy" id="40348"/>
    <lineage>
        <taxon>Eukaryota</taxon>
        <taxon>Metazoa</taxon>
        <taxon>Ecdysozoa</taxon>
        <taxon>Nematoda</taxon>
        <taxon>Chromadorea</taxon>
        <taxon>Rhabditida</taxon>
        <taxon>Rhabditina</taxon>
        <taxon>Rhabditomorpha</taxon>
        <taxon>Strongyloidea</taxon>
        <taxon>Strongylidae</taxon>
        <taxon>Strongylus</taxon>
    </lineage>
</organism>
<feature type="region of interest" description="Disordered" evidence="1">
    <location>
        <begin position="1"/>
        <end position="22"/>
    </location>
</feature>
<dbReference type="Pfam" id="PF17919">
    <property type="entry name" value="RT_RNaseH_2"/>
    <property type="match status" value="1"/>
</dbReference>
<protein>
    <recommendedName>
        <fullName evidence="2">Reverse transcriptase/retrotransposon-derived protein RNase H-like domain-containing protein</fullName>
    </recommendedName>
</protein>
<dbReference type="EMBL" id="UYYB01099254">
    <property type="protein sequence ID" value="VDM77453.1"/>
    <property type="molecule type" value="Genomic_DNA"/>
</dbReference>
<dbReference type="SUPFAM" id="SSF56672">
    <property type="entry name" value="DNA/RNA polymerases"/>
    <property type="match status" value="1"/>
</dbReference>